<name>A0A1M4Y613_9BACT</name>
<keyword evidence="4" id="KW-1185">Reference proteome</keyword>
<dbReference type="SUPFAM" id="SSF55961">
    <property type="entry name" value="Bet v1-like"/>
    <property type="match status" value="1"/>
</dbReference>
<organism evidence="3 4">
    <name type="scientific">Flavisolibacter ginsengisoli DSM 18119</name>
    <dbReference type="NCBI Taxonomy" id="1121884"/>
    <lineage>
        <taxon>Bacteria</taxon>
        <taxon>Pseudomonadati</taxon>
        <taxon>Bacteroidota</taxon>
        <taxon>Chitinophagia</taxon>
        <taxon>Chitinophagales</taxon>
        <taxon>Chitinophagaceae</taxon>
        <taxon>Flavisolibacter</taxon>
    </lineage>
</organism>
<dbReference type="Pfam" id="PF08327">
    <property type="entry name" value="AHSA1"/>
    <property type="match status" value="1"/>
</dbReference>
<evidence type="ECO:0000259" key="2">
    <source>
        <dbReference type="Pfam" id="PF08327"/>
    </source>
</evidence>
<dbReference type="CDD" id="cd07814">
    <property type="entry name" value="SRPBCC_CalC_Aha1-like"/>
    <property type="match status" value="1"/>
</dbReference>
<comment type="similarity">
    <text evidence="1">Belongs to the AHA1 family.</text>
</comment>
<proteinExistence type="inferred from homology"/>
<dbReference type="AlphaFoldDB" id="A0A1M4Y613"/>
<protein>
    <submittedName>
        <fullName evidence="3">Activator of Hsp90 ATPase homolog 1-like protein</fullName>
    </submittedName>
</protein>
<sequence>MNTPDLSFTLLVDQSPEVAFNAIRNVRGWWSENIEGNTGQLNDEFIYRYKDMHYSKQRLVELVPNQKIVWLVTESQLYFLQHKEEWTGTRISFEITRQGDKTQVLFTHIGLVPGVECYSACQKGWSQYVQQSLLSLITTGTGAPDKKINEKAEAINN</sequence>
<dbReference type="STRING" id="1121884.SAMN02745131_01613"/>
<gene>
    <name evidence="3" type="ORF">SAMN02745131_01613</name>
</gene>
<reference evidence="3 4" key="1">
    <citation type="submission" date="2016-11" db="EMBL/GenBank/DDBJ databases">
        <authorList>
            <person name="Jaros S."/>
            <person name="Januszkiewicz K."/>
            <person name="Wedrychowicz H."/>
        </authorList>
    </citation>
    <scope>NUCLEOTIDE SEQUENCE [LARGE SCALE GENOMIC DNA]</scope>
    <source>
        <strain evidence="3 4">DSM 18119</strain>
    </source>
</reference>
<dbReference type="Gene3D" id="3.30.530.20">
    <property type="match status" value="1"/>
</dbReference>
<accession>A0A1M4Y613</accession>
<dbReference type="RefSeq" id="WP_072834817.1">
    <property type="nucleotide sequence ID" value="NZ_FQUU01000005.1"/>
</dbReference>
<feature type="domain" description="Activator of Hsp90 ATPase homologue 1/2-like C-terminal" evidence="2">
    <location>
        <begin position="40"/>
        <end position="131"/>
    </location>
</feature>
<dbReference type="OrthoDB" id="287565at2"/>
<dbReference type="InterPro" id="IPR013538">
    <property type="entry name" value="ASHA1/2-like_C"/>
</dbReference>
<dbReference type="InterPro" id="IPR023393">
    <property type="entry name" value="START-like_dom_sf"/>
</dbReference>
<evidence type="ECO:0000256" key="1">
    <source>
        <dbReference type="ARBA" id="ARBA00006817"/>
    </source>
</evidence>
<dbReference type="Proteomes" id="UP000184048">
    <property type="component" value="Unassembled WGS sequence"/>
</dbReference>
<dbReference type="EMBL" id="FQUU01000005">
    <property type="protein sequence ID" value="SHF01247.1"/>
    <property type="molecule type" value="Genomic_DNA"/>
</dbReference>
<evidence type="ECO:0000313" key="3">
    <source>
        <dbReference type="EMBL" id="SHF01247.1"/>
    </source>
</evidence>
<evidence type="ECO:0000313" key="4">
    <source>
        <dbReference type="Proteomes" id="UP000184048"/>
    </source>
</evidence>